<gene>
    <name evidence="1" type="ordered locus">MTR_8g107770</name>
</gene>
<dbReference type="EnsemblPlants" id="AET05634">
    <property type="protein sequence ID" value="AET05634"/>
    <property type="gene ID" value="MTR_8g107770"/>
</dbReference>
<accession>A0A0C3Y8P0</accession>
<accession>G7LEA2</accession>
<evidence type="ECO:0000313" key="2">
    <source>
        <dbReference type="EnsemblPlants" id="AET05634"/>
    </source>
</evidence>
<protein>
    <submittedName>
        <fullName evidence="1 2">Uncharacterized protein</fullName>
    </submittedName>
</protein>
<organism evidence="1 3">
    <name type="scientific">Medicago truncatula</name>
    <name type="common">Barrel medic</name>
    <name type="synonym">Medicago tribuloides</name>
    <dbReference type="NCBI Taxonomy" id="3880"/>
    <lineage>
        <taxon>Eukaryota</taxon>
        <taxon>Viridiplantae</taxon>
        <taxon>Streptophyta</taxon>
        <taxon>Embryophyta</taxon>
        <taxon>Tracheophyta</taxon>
        <taxon>Spermatophyta</taxon>
        <taxon>Magnoliopsida</taxon>
        <taxon>eudicotyledons</taxon>
        <taxon>Gunneridae</taxon>
        <taxon>Pentapetalae</taxon>
        <taxon>rosids</taxon>
        <taxon>fabids</taxon>
        <taxon>Fabales</taxon>
        <taxon>Fabaceae</taxon>
        <taxon>Papilionoideae</taxon>
        <taxon>50 kb inversion clade</taxon>
        <taxon>NPAAA clade</taxon>
        <taxon>Hologalegina</taxon>
        <taxon>IRL clade</taxon>
        <taxon>Trifolieae</taxon>
        <taxon>Medicago</taxon>
    </lineage>
</organism>
<dbReference type="EMBL" id="CM001224">
    <property type="protein sequence ID" value="AET05634.2"/>
    <property type="molecule type" value="Genomic_DNA"/>
</dbReference>
<dbReference type="AlphaFoldDB" id="G7LEA2"/>
<sequence length="214" mass="23568">MTGEKSMFLTLTMKEGGNVKFGGSQPGKIIGTGTIVSFVDSIVMDQSKQFQELKNQTGFLNDSLVKLTSKVDIDTHTKMLESQISQVATSSKTLGVFPSQTEINPKGRINAITLRDGKKLEDPVVKSKIIEGEIEIEKQQGEKVIGESDKPIVSPPYKLKIHFPQRLAKPNLIVIESFSTPCVIESETIKKDMCDLGDSVSLIPFSLWERLLIG</sequence>
<dbReference type="HOGENOM" id="CLU_060832_3_0_1"/>
<proteinExistence type="predicted"/>
<reference evidence="2" key="3">
    <citation type="submission" date="2015-04" db="UniProtKB">
        <authorList>
            <consortium name="EnsemblPlants"/>
        </authorList>
    </citation>
    <scope>IDENTIFICATION</scope>
    <source>
        <strain evidence="2">cv. Jemalong A17</strain>
    </source>
</reference>
<name>G7LEA2_MEDTR</name>
<reference evidence="1 3" key="2">
    <citation type="journal article" date="2014" name="BMC Genomics">
        <title>An improved genome release (version Mt4.0) for the model legume Medicago truncatula.</title>
        <authorList>
            <person name="Tang H."/>
            <person name="Krishnakumar V."/>
            <person name="Bidwell S."/>
            <person name="Rosen B."/>
            <person name="Chan A."/>
            <person name="Zhou S."/>
            <person name="Gentzbittel L."/>
            <person name="Childs K.L."/>
            <person name="Yandell M."/>
            <person name="Gundlach H."/>
            <person name="Mayer K.F."/>
            <person name="Schwartz D.C."/>
            <person name="Town C.D."/>
        </authorList>
    </citation>
    <scope>GENOME REANNOTATION</scope>
    <source>
        <strain evidence="2 3">cv. Jemalong A17</strain>
    </source>
</reference>
<evidence type="ECO:0000313" key="3">
    <source>
        <dbReference type="Proteomes" id="UP000002051"/>
    </source>
</evidence>
<keyword evidence="3" id="KW-1185">Reference proteome</keyword>
<evidence type="ECO:0000313" key="1">
    <source>
        <dbReference type="EMBL" id="AET05634.2"/>
    </source>
</evidence>
<dbReference type="Proteomes" id="UP000002051">
    <property type="component" value="Chromosome 8"/>
</dbReference>
<reference evidence="1 3" key="1">
    <citation type="journal article" date="2011" name="Nature">
        <title>The Medicago genome provides insight into the evolution of rhizobial symbioses.</title>
        <authorList>
            <person name="Young N.D."/>
            <person name="Debelle F."/>
            <person name="Oldroyd G.E."/>
            <person name="Geurts R."/>
            <person name="Cannon S.B."/>
            <person name="Udvardi M.K."/>
            <person name="Benedito V.A."/>
            <person name="Mayer K.F."/>
            <person name="Gouzy J."/>
            <person name="Schoof H."/>
            <person name="Van de Peer Y."/>
            <person name="Proost S."/>
            <person name="Cook D.R."/>
            <person name="Meyers B.C."/>
            <person name="Spannagl M."/>
            <person name="Cheung F."/>
            <person name="De Mita S."/>
            <person name="Krishnakumar V."/>
            <person name="Gundlach H."/>
            <person name="Zhou S."/>
            <person name="Mudge J."/>
            <person name="Bharti A.K."/>
            <person name="Murray J.D."/>
            <person name="Naoumkina M.A."/>
            <person name="Rosen B."/>
            <person name="Silverstein K.A."/>
            <person name="Tang H."/>
            <person name="Rombauts S."/>
            <person name="Zhao P.X."/>
            <person name="Zhou P."/>
            <person name="Barbe V."/>
            <person name="Bardou P."/>
            <person name="Bechner M."/>
            <person name="Bellec A."/>
            <person name="Berger A."/>
            <person name="Berges H."/>
            <person name="Bidwell S."/>
            <person name="Bisseling T."/>
            <person name="Choisne N."/>
            <person name="Couloux A."/>
            <person name="Denny R."/>
            <person name="Deshpande S."/>
            <person name="Dai X."/>
            <person name="Doyle J.J."/>
            <person name="Dudez A.M."/>
            <person name="Farmer A.D."/>
            <person name="Fouteau S."/>
            <person name="Franken C."/>
            <person name="Gibelin C."/>
            <person name="Gish J."/>
            <person name="Goldstein S."/>
            <person name="Gonzalez A.J."/>
            <person name="Green P.J."/>
            <person name="Hallab A."/>
            <person name="Hartog M."/>
            <person name="Hua A."/>
            <person name="Humphray S.J."/>
            <person name="Jeong D.H."/>
            <person name="Jing Y."/>
            <person name="Jocker A."/>
            <person name="Kenton S.M."/>
            <person name="Kim D.J."/>
            <person name="Klee K."/>
            <person name="Lai H."/>
            <person name="Lang C."/>
            <person name="Lin S."/>
            <person name="Macmil S.L."/>
            <person name="Magdelenat G."/>
            <person name="Matthews L."/>
            <person name="McCorrison J."/>
            <person name="Monaghan E.L."/>
            <person name="Mun J.H."/>
            <person name="Najar F.Z."/>
            <person name="Nicholson C."/>
            <person name="Noirot C."/>
            <person name="O'Bleness M."/>
            <person name="Paule C.R."/>
            <person name="Poulain J."/>
            <person name="Prion F."/>
            <person name="Qin B."/>
            <person name="Qu C."/>
            <person name="Retzel E.F."/>
            <person name="Riddle C."/>
            <person name="Sallet E."/>
            <person name="Samain S."/>
            <person name="Samson N."/>
            <person name="Sanders I."/>
            <person name="Saurat O."/>
            <person name="Scarpelli C."/>
            <person name="Schiex T."/>
            <person name="Segurens B."/>
            <person name="Severin A.J."/>
            <person name="Sherrier D.J."/>
            <person name="Shi R."/>
            <person name="Sims S."/>
            <person name="Singer S.R."/>
            <person name="Sinharoy S."/>
            <person name="Sterck L."/>
            <person name="Viollet A."/>
            <person name="Wang B.B."/>
            <person name="Wang K."/>
            <person name="Wang M."/>
            <person name="Wang X."/>
            <person name="Warfsmann J."/>
            <person name="Weissenbach J."/>
            <person name="White D.D."/>
            <person name="White J.D."/>
            <person name="Wiley G.B."/>
            <person name="Wincker P."/>
            <person name="Xing Y."/>
            <person name="Yang L."/>
            <person name="Yao Z."/>
            <person name="Ying F."/>
            <person name="Zhai J."/>
            <person name="Zhou L."/>
            <person name="Zuber A."/>
            <person name="Denarie J."/>
            <person name="Dixon R.A."/>
            <person name="May G.D."/>
            <person name="Schwartz D.C."/>
            <person name="Rogers J."/>
            <person name="Quetier F."/>
            <person name="Town C.D."/>
            <person name="Roe B.A."/>
        </authorList>
    </citation>
    <scope>NUCLEOTIDE SEQUENCE [LARGE SCALE GENOMIC DNA]</scope>
    <source>
        <strain evidence="1">A17</strain>
        <strain evidence="2 3">cv. Jemalong A17</strain>
    </source>
</reference>